<keyword evidence="4 7" id="KW-0812">Transmembrane</keyword>
<protein>
    <submittedName>
        <fullName evidence="9">Sugar transferase</fullName>
    </submittedName>
</protein>
<evidence type="ECO:0000259" key="8">
    <source>
        <dbReference type="Pfam" id="PF02397"/>
    </source>
</evidence>
<evidence type="ECO:0000256" key="3">
    <source>
        <dbReference type="ARBA" id="ARBA00022679"/>
    </source>
</evidence>
<feature type="transmembrane region" description="Helical" evidence="7">
    <location>
        <begin position="106"/>
        <end position="127"/>
    </location>
</feature>
<feature type="transmembrane region" description="Helical" evidence="7">
    <location>
        <begin position="46"/>
        <end position="70"/>
    </location>
</feature>
<feature type="transmembrane region" description="Helical" evidence="7">
    <location>
        <begin position="82"/>
        <end position="100"/>
    </location>
</feature>
<dbReference type="InterPro" id="IPR003362">
    <property type="entry name" value="Bact_transf"/>
</dbReference>
<dbReference type="GO" id="GO:0016780">
    <property type="term" value="F:phosphotransferase activity, for other substituted phosphate groups"/>
    <property type="evidence" value="ECO:0007669"/>
    <property type="project" value="TreeGrafter"/>
</dbReference>
<comment type="similarity">
    <text evidence="2">Belongs to the bacterial sugar transferase family.</text>
</comment>
<evidence type="ECO:0000313" key="9">
    <source>
        <dbReference type="EMBL" id="MCW0481884.1"/>
    </source>
</evidence>
<comment type="subcellular location">
    <subcellularLocation>
        <location evidence="1">Membrane</location>
        <topology evidence="1">Multi-pass membrane protein</topology>
    </subcellularLocation>
</comment>
<keyword evidence="10" id="KW-1185">Reference proteome</keyword>
<dbReference type="InterPro" id="IPR017475">
    <property type="entry name" value="EPS_sugar_tfrase"/>
</dbReference>
<proteinExistence type="inferred from homology"/>
<accession>A0AA41Y4R2</accession>
<evidence type="ECO:0000256" key="2">
    <source>
        <dbReference type="ARBA" id="ARBA00006464"/>
    </source>
</evidence>
<organism evidence="9 10">
    <name type="scientific">Gaoshiqia sediminis</name>
    <dbReference type="NCBI Taxonomy" id="2986998"/>
    <lineage>
        <taxon>Bacteria</taxon>
        <taxon>Pseudomonadati</taxon>
        <taxon>Bacteroidota</taxon>
        <taxon>Bacteroidia</taxon>
        <taxon>Marinilabiliales</taxon>
        <taxon>Prolixibacteraceae</taxon>
        <taxon>Gaoshiqia</taxon>
    </lineage>
</organism>
<dbReference type="EMBL" id="JAPAAF010000003">
    <property type="protein sequence ID" value="MCW0481884.1"/>
    <property type="molecule type" value="Genomic_DNA"/>
</dbReference>
<evidence type="ECO:0000256" key="1">
    <source>
        <dbReference type="ARBA" id="ARBA00004141"/>
    </source>
</evidence>
<reference evidence="9" key="1">
    <citation type="submission" date="2022-10" db="EMBL/GenBank/DDBJ databases">
        <title>Gaoshiqiia sediminis gen. nov., sp. nov., isolated from coastal sediment.</title>
        <authorList>
            <person name="Yu W.X."/>
            <person name="Mu D.S."/>
            <person name="Du J.Z."/>
            <person name="Liang Y.Q."/>
        </authorList>
    </citation>
    <scope>NUCLEOTIDE SEQUENCE</scope>
    <source>
        <strain evidence="9">A06</strain>
    </source>
</reference>
<dbReference type="GO" id="GO:0016020">
    <property type="term" value="C:membrane"/>
    <property type="evidence" value="ECO:0007669"/>
    <property type="project" value="UniProtKB-SubCell"/>
</dbReference>
<evidence type="ECO:0000256" key="7">
    <source>
        <dbReference type="SAM" id="Phobius"/>
    </source>
</evidence>
<evidence type="ECO:0000256" key="6">
    <source>
        <dbReference type="ARBA" id="ARBA00023136"/>
    </source>
</evidence>
<gene>
    <name evidence="9" type="ORF">N2K84_04020</name>
</gene>
<dbReference type="Gene3D" id="3.40.50.720">
    <property type="entry name" value="NAD(P)-binding Rossmann-like Domain"/>
    <property type="match status" value="1"/>
</dbReference>
<dbReference type="AlphaFoldDB" id="A0AA41Y4R2"/>
<dbReference type="PANTHER" id="PTHR30576">
    <property type="entry name" value="COLANIC BIOSYNTHESIS UDP-GLUCOSE LIPID CARRIER TRANSFERASE"/>
    <property type="match status" value="1"/>
</dbReference>
<keyword evidence="3 9" id="KW-0808">Transferase</keyword>
<evidence type="ECO:0000256" key="4">
    <source>
        <dbReference type="ARBA" id="ARBA00022692"/>
    </source>
</evidence>
<evidence type="ECO:0000256" key="5">
    <source>
        <dbReference type="ARBA" id="ARBA00022989"/>
    </source>
</evidence>
<dbReference type="Proteomes" id="UP001163821">
    <property type="component" value="Unassembled WGS sequence"/>
</dbReference>
<keyword evidence="6 7" id="KW-0472">Membrane</keyword>
<keyword evidence="5 7" id="KW-1133">Transmembrane helix</keyword>
<dbReference type="RefSeq" id="WP_282590494.1">
    <property type="nucleotide sequence ID" value="NZ_JAPAAF010000003.1"/>
</dbReference>
<feature type="transmembrane region" description="Helical" evidence="7">
    <location>
        <begin position="280"/>
        <end position="301"/>
    </location>
</feature>
<feature type="transmembrane region" description="Helical" evidence="7">
    <location>
        <begin position="12"/>
        <end position="34"/>
    </location>
</feature>
<dbReference type="Pfam" id="PF13727">
    <property type="entry name" value="CoA_binding_3"/>
    <property type="match status" value="1"/>
</dbReference>
<dbReference type="Pfam" id="PF02397">
    <property type="entry name" value="Bac_transf"/>
    <property type="match status" value="1"/>
</dbReference>
<dbReference type="PANTHER" id="PTHR30576:SF10">
    <property type="entry name" value="SLL5057 PROTEIN"/>
    <property type="match status" value="1"/>
</dbReference>
<comment type="caution">
    <text evidence="9">The sequence shown here is derived from an EMBL/GenBank/DDBJ whole genome shotgun (WGS) entry which is preliminary data.</text>
</comment>
<dbReference type="NCBIfam" id="TIGR03025">
    <property type="entry name" value="EPS_sugtrans"/>
    <property type="match status" value="1"/>
</dbReference>
<name>A0AA41Y4R2_9BACT</name>
<sequence length="467" mass="54025">MLKEREHVIARISQIVQTALTIGAYAMACGIYHYPKLEHLLKSKEVLFFLILIVFIWWMLIEYGGLNWLSRDHKYSDLFFRYLKYIGLGAVMLSLISFLLEADRVTAPVIALFAVIDLIILFSVKILSFRAMKFLRRQGFNTRQLLVIADDTSIEFIHDLIETKDWGYRVRGIVSSNEEVRAAFGDEIIMLPDDLDVGRVLNNSIIDEVIYCKSQLDYNKINELVELCAEVGVVFRLKPGLVQSKKMKSTFTYFNNIPFLIFRNTPEDYLALKIKRMFDIGFSSLVLFIFFPLLLIIAFLIKLDDGGPVFFHQERVGLNGRRFKCLKFRTMVTNAEELKAGLLGQNEQSGPVFKIKSDPRITKIGHFLRKTSLDEFPQFINVLQGDMSVVGPRPPIPSEVSHYQRWQTRRLSMKPGITCIWQVSGRNRIGFEDWVRLDTQYIDQWSLKLDFIIILKTIKVMFTGDGQ</sequence>
<evidence type="ECO:0000313" key="10">
    <source>
        <dbReference type="Proteomes" id="UP001163821"/>
    </source>
</evidence>
<feature type="domain" description="Bacterial sugar transferase" evidence="8">
    <location>
        <begin position="275"/>
        <end position="462"/>
    </location>
</feature>